<keyword evidence="2 3" id="KW-0040">ANK repeat</keyword>
<name>A0A1X7SLP8_AMPQE</name>
<evidence type="ECO:0000313" key="4">
    <source>
        <dbReference type="EnsemblMetazoa" id="Aqu2.1.03068_001"/>
    </source>
</evidence>
<dbReference type="SMART" id="SM00248">
    <property type="entry name" value="ANK"/>
    <property type="match status" value="3"/>
</dbReference>
<dbReference type="PROSITE" id="PS50088">
    <property type="entry name" value="ANK_REPEAT"/>
    <property type="match status" value="1"/>
</dbReference>
<dbReference type="KEGG" id="aqu:105316093"/>
<keyword evidence="1" id="KW-0677">Repeat</keyword>
<dbReference type="PROSITE" id="PS50297">
    <property type="entry name" value="ANK_REP_REGION"/>
    <property type="match status" value="1"/>
</dbReference>
<dbReference type="Proteomes" id="UP000007879">
    <property type="component" value="Unassembled WGS sequence"/>
</dbReference>
<protein>
    <submittedName>
        <fullName evidence="4">Uncharacterized protein</fullName>
    </submittedName>
</protein>
<keyword evidence="5" id="KW-1185">Reference proteome</keyword>
<gene>
    <name evidence="4" type="primary">105316093</name>
</gene>
<dbReference type="InParanoid" id="A0A1X7SLP8"/>
<reference evidence="5" key="1">
    <citation type="journal article" date="2010" name="Nature">
        <title>The Amphimedon queenslandica genome and the evolution of animal complexity.</title>
        <authorList>
            <person name="Srivastava M."/>
            <person name="Simakov O."/>
            <person name="Chapman J."/>
            <person name="Fahey B."/>
            <person name="Gauthier M.E."/>
            <person name="Mitros T."/>
            <person name="Richards G.S."/>
            <person name="Conaco C."/>
            <person name="Dacre M."/>
            <person name="Hellsten U."/>
            <person name="Larroux C."/>
            <person name="Putnam N.H."/>
            <person name="Stanke M."/>
            <person name="Adamska M."/>
            <person name="Darling A."/>
            <person name="Degnan S.M."/>
            <person name="Oakley T.H."/>
            <person name="Plachetzki D.C."/>
            <person name="Zhai Y."/>
            <person name="Adamski M."/>
            <person name="Calcino A."/>
            <person name="Cummins S.F."/>
            <person name="Goodstein D.M."/>
            <person name="Harris C."/>
            <person name="Jackson D.J."/>
            <person name="Leys S.P."/>
            <person name="Shu S."/>
            <person name="Woodcroft B.J."/>
            <person name="Vervoort M."/>
            <person name="Kosik K.S."/>
            <person name="Manning G."/>
            <person name="Degnan B.M."/>
            <person name="Rokhsar D.S."/>
        </authorList>
    </citation>
    <scope>NUCLEOTIDE SEQUENCE [LARGE SCALE GENOMIC DNA]</scope>
</reference>
<evidence type="ECO:0000256" key="2">
    <source>
        <dbReference type="ARBA" id="ARBA00023043"/>
    </source>
</evidence>
<dbReference type="Gene3D" id="1.25.40.20">
    <property type="entry name" value="Ankyrin repeat-containing domain"/>
    <property type="match status" value="1"/>
</dbReference>
<evidence type="ECO:0000256" key="3">
    <source>
        <dbReference type="PROSITE-ProRule" id="PRU00023"/>
    </source>
</evidence>
<dbReference type="eggNOG" id="KOG0514">
    <property type="taxonomic scope" value="Eukaryota"/>
</dbReference>
<feature type="repeat" description="ANK" evidence="3">
    <location>
        <begin position="132"/>
        <end position="164"/>
    </location>
</feature>
<dbReference type="InterPro" id="IPR036770">
    <property type="entry name" value="Ankyrin_rpt-contain_sf"/>
</dbReference>
<dbReference type="EnsemblMetazoa" id="XM_011410897.1">
    <property type="protein sequence ID" value="XP_011409199.1"/>
    <property type="gene ID" value="LOC105316093"/>
</dbReference>
<dbReference type="AlphaFoldDB" id="A0A1X7SLP8"/>
<dbReference type="OrthoDB" id="439236at2759"/>
<organism evidence="4">
    <name type="scientific">Amphimedon queenslandica</name>
    <name type="common">Sponge</name>
    <dbReference type="NCBI Taxonomy" id="400682"/>
    <lineage>
        <taxon>Eukaryota</taxon>
        <taxon>Metazoa</taxon>
        <taxon>Porifera</taxon>
        <taxon>Demospongiae</taxon>
        <taxon>Heteroscleromorpha</taxon>
        <taxon>Haplosclerida</taxon>
        <taxon>Niphatidae</taxon>
        <taxon>Amphimedon</taxon>
    </lineage>
</organism>
<dbReference type="EnsemblMetazoa" id="Aqu2.1.03068_001">
    <property type="protein sequence ID" value="Aqu2.1.03068_001"/>
    <property type="gene ID" value="Aqu2.1.03068"/>
</dbReference>
<dbReference type="SUPFAM" id="SSF48403">
    <property type="entry name" value="Ankyrin repeat"/>
    <property type="match status" value="1"/>
</dbReference>
<dbReference type="GO" id="GO:0004842">
    <property type="term" value="F:ubiquitin-protein transferase activity"/>
    <property type="evidence" value="ECO:0007669"/>
    <property type="project" value="TreeGrafter"/>
</dbReference>
<evidence type="ECO:0000313" key="5">
    <source>
        <dbReference type="Proteomes" id="UP000007879"/>
    </source>
</evidence>
<accession>A0A1X7SLP8</accession>
<sequence length="203" mass="22853">MPQIHLQLHDEWLRSNIKGLSLLIRQLLPDEFQQSIMKYITILTGSVIIKYTVLDSTADSLLEFVDEGKIEFMRLVGVFGFFINDKKVIKENENTNFTFEHALINAVKAEQVEAVQFLLDLEITNINYRYEDGNTAIMVACELGNINIVHSLVSAGANVDLQNNDGWTALMKASQNNHSTVIHVILDEANSNPHLQNRLGSNA</sequence>
<dbReference type="InterPro" id="IPR002110">
    <property type="entry name" value="Ankyrin_rpt"/>
</dbReference>
<reference evidence="4" key="2">
    <citation type="submission" date="2017-05" db="UniProtKB">
        <authorList>
            <consortium name="EnsemblMetazoa"/>
        </authorList>
    </citation>
    <scope>IDENTIFICATION</scope>
</reference>
<dbReference type="PANTHER" id="PTHR24171">
    <property type="entry name" value="ANKYRIN REPEAT DOMAIN-CONTAINING PROTEIN 39-RELATED"/>
    <property type="match status" value="1"/>
</dbReference>
<proteinExistence type="predicted"/>
<dbReference type="Pfam" id="PF12796">
    <property type="entry name" value="Ank_2"/>
    <property type="match status" value="1"/>
</dbReference>
<dbReference type="GO" id="GO:0085020">
    <property type="term" value="P:protein K6-linked ubiquitination"/>
    <property type="evidence" value="ECO:0007669"/>
    <property type="project" value="TreeGrafter"/>
</dbReference>
<dbReference type="PANTHER" id="PTHR24171:SF8">
    <property type="entry name" value="BRCA1-ASSOCIATED RING DOMAIN PROTEIN 1"/>
    <property type="match status" value="1"/>
</dbReference>
<evidence type="ECO:0000256" key="1">
    <source>
        <dbReference type="ARBA" id="ARBA00022737"/>
    </source>
</evidence>